<feature type="compositionally biased region" description="Basic and acidic residues" evidence="13">
    <location>
        <begin position="371"/>
        <end position="386"/>
    </location>
</feature>
<evidence type="ECO:0000256" key="7">
    <source>
        <dbReference type="ARBA" id="ARBA00023015"/>
    </source>
</evidence>
<feature type="compositionally biased region" description="Basic and acidic residues" evidence="13">
    <location>
        <begin position="585"/>
        <end position="600"/>
    </location>
</feature>
<feature type="region of interest" description="Disordered" evidence="13">
    <location>
        <begin position="1"/>
        <end position="86"/>
    </location>
</feature>
<feature type="compositionally biased region" description="Low complexity" evidence="13">
    <location>
        <begin position="56"/>
        <end position="67"/>
    </location>
</feature>
<dbReference type="RefSeq" id="XP_013379373.1">
    <property type="nucleotide sequence ID" value="XM_013523919.1"/>
</dbReference>
<feature type="compositionally biased region" description="Acidic residues" evidence="13">
    <location>
        <begin position="15"/>
        <end position="35"/>
    </location>
</feature>
<evidence type="ECO:0000256" key="9">
    <source>
        <dbReference type="ARBA" id="ARBA00023163"/>
    </source>
</evidence>
<feature type="compositionally biased region" description="Basic and acidic residues" evidence="13">
    <location>
        <begin position="801"/>
        <end position="829"/>
    </location>
</feature>
<name>A0A1S3H044_LINAN</name>
<dbReference type="AlphaFoldDB" id="A0A1S3H044"/>
<dbReference type="Pfam" id="PF18876">
    <property type="entry name" value="AFF4_CHD"/>
    <property type="match status" value="1"/>
</dbReference>
<keyword evidence="8" id="KW-0238">DNA-binding</keyword>
<evidence type="ECO:0000256" key="13">
    <source>
        <dbReference type="SAM" id="MobiDB-lite"/>
    </source>
</evidence>
<evidence type="ECO:0000256" key="3">
    <source>
        <dbReference type="ARBA" id="ARBA00021888"/>
    </source>
</evidence>
<keyword evidence="6" id="KW-0562">Pair-rule protein</keyword>
<feature type="compositionally biased region" description="Basic and acidic residues" evidence="13">
    <location>
        <begin position="513"/>
        <end position="566"/>
    </location>
</feature>
<dbReference type="GO" id="GO:0010468">
    <property type="term" value="P:regulation of gene expression"/>
    <property type="evidence" value="ECO:0007669"/>
    <property type="project" value="InterPro"/>
</dbReference>
<evidence type="ECO:0000256" key="2">
    <source>
        <dbReference type="ARBA" id="ARBA00007354"/>
    </source>
</evidence>
<evidence type="ECO:0000256" key="1">
    <source>
        <dbReference type="ARBA" id="ARBA00004123"/>
    </source>
</evidence>
<protein>
    <recommendedName>
        <fullName evidence="3">AF4/FMR2 family member lilli</fullName>
    </recommendedName>
    <alternativeName>
        <fullName evidence="12">Protein lilliputian</fullName>
    </alternativeName>
</protein>
<comment type="subcellular location">
    <subcellularLocation>
        <location evidence="1">Nucleus</location>
    </subcellularLocation>
</comment>
<feature type="compositionally biased region" description="Basic and acidic residues" evidence="13">
    <location>
        <begin position="74"/>
        <end position="86"/>
    </location>
</feature>
<feature type="compositionally biased region" description="Basic and acidic residues" evidence="13">
    <location>
        <begin position="718"/>
        <end position="764"/>
    </location>
</feature>
<feature type="region of interest" description="Disordered" evidence="13">
    <location>
        <begin position="513"/>
        <end position="893"/>
    </location>
</feature>
<evidence type="ECO:0000259" key="14">
    <source>
        <dbReference type="Pfam" id="PF18876"/>
    </source>
</evidence>
<dbReference type="GO" id="GO:0032783">
    <property type="term" value="C:super elongation complex"/>
    <property type="evidence" value="ECO:0007669"/>
    <property type="project" value="TreeGrafter"/>
</dbReference>
<keyword evidence="5" id="KW-0597">Phosphoprotein</keyword>
<keyword evidence="4" id="KW-0217">Developmental protein</keyword>
<evidence type="ECO:0000256" key="4">
    <source>
        <dbReference type="ARBA" id="ARBA00022473"/>
    </source>
</evidence>
<feature type="region of interest" description="Disordered" evidence="13">
    <location>
        <begin position="474"/>
        <end position="496"/>
    </location>
</feature>
<keyword evidence="9" id="KW-0804">Transcription</keyword>
<evidence type="ECO:0000256" key="12">
    <source>
        <dbReference type="ARBA" id="ARBA00032149"/>
    </source>
</evidence>
<sequence>MGPGNANLVRSDSSSDSDSESSSEESGSESSDGEEEKVPKPGPENNKAKEEEEEAPAVPLPQQAQGGWSLLNFIKKDKPEKAPADPLEEKLEFLRDNNVNSIEKDIGADTLLTSDLDPVDSEMVTAHMDRSNEALFEELDQMVDRVARRSKEFERADLKFNDDIFDDEGEDETDSHAVKEEKILPASAKIVHGSPKHTPSQNGVQLSSSPNRTGNVSKMEPPKIVIKTDPASPLDVKMDFLSPIVKNDLLSPLPAETPVYKSKIHFPSATTVDEKSKEALKLKLKFDSVSSDKPKHGRTGDQQAVTGKSVQSELKSPVESTDSEDASEKSKGGKTGKKLKGARRMTVDLVRIDDDVKDSGNVQKNGAPTKESSKTSDSKSQKEKTPKSSNNGTSKGERKSRKKIKSKELLDTDDSSESEEDMIVDIEGDLSPQKMNGEFKKKTKDVVTKLNGDNGLACVIPESKTLLPPMLLSPLPCSKDPAGTNKGSRADDKSATHVLVRLNLSLLEQLRKKREEAKQKEKEKAEMKMKQEKENKERAKEKRRQEKEKNRERKNKEKRAKEKSVTEKSVSTMPLKQEIMMNLFPDERTNGSKGSPEGKESPLGSMEMLPAPPMSPLERLTVPTKDETSRDRTETYAMPSSGKVSSPLKGGNGENIHKSPNRTESPSEIVPNVPVSVKVEENSSDQKVVPELSEISEKTSCTGIKSERIQATDVAEDGEIHNPVEEKQPETDTEVHDMDIEKSEDETKSEFEKDSDIKDKRTKDANIISKIIGGSNVPSIKIPKRKREADDKFDHKRHRQERSLEMGEDAGRERVEKKEKSSHEDDRSWDRKHHRRSHSIDSNSSRASSIHSERRARAHKEKNGVAWETSSNNTDRYPDRHRHRPEQHSVPRWEEGELQSHGFYLQEAQKLKHLADHMSDKLAKSNTFMEAILNFVLCGFAMEVDHTSNNPNAVFNMYKQTLGLVKYVMRFRPHSESPSYKKLAVLCLRIQSLLSYKLYKFKKTEVLKLKSIIDDHYKSAASAPKSAAQAPSPWNKHSTGTPSPMSPTPSPASITSIGSVGSQGSCNNEIGAVKVTNGSASAAMSSPATVSIPQRIHSVTQQYLNYTTFLVQAQEYWDQANMQTIENKGFFDKLNRECGEVVMHGNLRHLVYYVKRGLDRIKDQ</sequence>
<dbReference type="PANTHER" id="PTHR10528:SF17">
    <property type="entry name" value="AF4_FMR2 FAMILY MEMBER LILLI"/>
    <property type="match status" value="1"/>
</dbReference>
<keyword evidence="7" id="KW-0805">Transcription regulation</keyword>
<dbReference type="InterPro" id="IPR007797">
    <property type="entry name" value="AF4/FMR2"/>
</dbReference>
<dbReference type="GeneID" id="106150900"/>
<evidence type="ECO:0000256" key="11">
    <source>
        <dbReference type="ARBA" id="ARBA00024653"/>
    </source>
</evidence>
<evidence type="ECO:0000256" key="5">
    <source>
        <dbReference type="ARBA" id="ARBA00022553"/>
    </source>
</evidence>
<reference evidence="16" key="1">
    <citation type="submission" date="2025-08" db="UniProtKB">
        <authorList>
            <consortium name="RefSeq"/>
        </authorList>
    </citation>
    <scope>IDENTIFICATION</scope>
    <source>
        <tissue evidence="16">Gonads</tissue>
    </source>
</reference>
<organism evidence="15 16">
    <name type="scientific">Lingula anatina</name>
    <name type="common">Brachiopod</name>
    <name type="synonym">Lingula unguis</name>
    <dbReference type="NCBI Taxonomy" id="7574"/>
    <lineage>
        <taxon>Eukaryota</taxon>
        <taxon>Metazoa</taxon>
        <taxon>Spiralia</taxon>
        <taxon>Lophotrochozoa</taxon>
        <taxon>Brachiopoda</taxon>
        <taxon>Linguliformea</taxon>
        <taxon>Lingulata</taxon>
        <taxon>Lingulida</taxon>
        <taxon>Linguloidea</taxon>
        <taxon>Lingulidae</taxon>
        <taxon>Lingula</taxon>
    </lineage>
</organism>
<feature type="compositionally biased region" description="Low complexity" evidence="13">
    <location>
        <begin position="1024"/>
        <end position="1043"/>
    </location>
</feature>
<dbReference type="Proteomes" id="UP000085678">
    <property type="component" value="Unplaced"/>
</dbReference>
<dbReference type="GO" id="GO:0007366">
    <property type="term" value="P:periodic partitioning by pair rule gene"/>
    <property type="evidence" value="ECO:0007669"/>
    <property type="project" value="UniProtKB-KW"/>
</dbReference>
<gene>
    <name evidence="16" type="primary">LOC106150900</name>
</gene>
<dbReference type="GO" id="GO:0003677">
    <property type="term" value="F:DNA binding"/>
    <property type="evidence" value="ECO:0007669"/>
    <property type="project" value="UniProtKB-KW"/>
</dbReference>
<feature type="region of interest" description="Disordered" evidence="13">
    <location>
        <begin position="186"/>
        <end position="227"/>
    </location>
</feature>
<feature type="region of interest" description="Disordered" evidence="13">
    <location>
        <begin position="285"/>
        <end position="437"/>
    </location>
</feature>
<evidence type="ECO:0000313" key="16">
    <source>
        <dbReference type="RefSeq" id="XP_013379373.1"/>
    </source>
</evidence>
<evidence type="ECO:0000256" key="6">
    <source>
        <dbReference type="ARBA" id="ARBA00022788"/>
    </source>
</evidence>
<feature type="compositionally biased region" description="Low complexity" evidence="13">
    <location>
        <begin position="840"/>
        <end position="850"/>
    </location>
</feature>
<feature type="compositionally biased region" description="Polar residues" evidence="13">
    <location>
        <begin position="300"/>
        <end position="320"/>
    </location>
</feature>
<keyword evidence="15" id="KW-1185">Reference proteome</keyword>
<proteinExistence type="inferred from homology"/>
<feature type="domain" description="AF4/FMR2 C-terminal homology" evidence="14">
    <location>
        <begin position="898"/>
        <end position="1162"/>
    </location>
</feature>
<feature type="compositionally biased region" description="Polar residues" evidence="13">
    <location>
        <begin position="197"/>
        <end position="216"/>
    </location>
</feature>
<feature type="region of interest" description="Disordered" evidence="13">
    <location>
        <begin position="1024"/>
        <end position="1061"/>
    </location>
</feature>
<feature type="compositionally biased region" description="Acidic residues" evidence="13">
    <location>
        <begin position="411"/>
        <end position="428"/>
    </location>
</feature>
<dbReference type="OrthoDB" id="6382204at2759"/>
<dbReference type="PANTHER" id="PTHR10528">
    <property type="entry name" value="AF4/FMR2 FAMILY MEMBER"/>
    <property type="match status" value="1"/>
</dbReference>
<comment type="similarity">
    <text evidence="2">Belongs to the AF4 family.</text>
</comment>
<feature type="compositionally biased region" description="Basic and acidic residues" evidence="13">
    <location>
        <begin position="285"/>
        <end position="294"/>
    </location>
</feature>
<evidence type="ECO:0000256" key="10">
    <source>
        <dbReference type="ARBA" id="ARBA00023242"/>
    </source>
</evidence>
<feature type="compositionally biased region" description="Basic residues" evidence="13">
    <location>
        <begin position="332"/>
        <end position="343"/>
    </location>
</feature>
<evidence type="ECO:0000256" key="8">
    <source>
        <dbReference type="ARBA" id="ARBA00023125"/>
    </source>
</evidence>
<dbReference type="STRING" id="7574.A0A1S3H044"/>
<feature type="compositionally biased region" description="Basic and acidic residues" evidence="13">
    <location>
        <begin position="624"/>
        <end position="634"/>
    </location>
</feature>
<keyword evidence="10" id="KW-0539">Nucleus</keyword>
<evidence type="ECO:0000313" key="15">
    <source>
        <dbReference type="Proteomes" id="UP000085678"/>
    </source>
</evidence>
<dbReference type="KEGG" id="lak:106150900"/>
<comment type="function">
    <text evidence="11">Has a role in transcriptional regulation. Acts in parallel with the Ras/MAPK and the PI3K/PKB pathways in the control of cell identity and cellular growth. Essential for regulation of the cytoskeleton and cell growth but not for cell proliferation or growth rate. Required specifically for the microtubule-based basal transport of lipid droplets. Plays a partially redundant function downstream of Raf in cell fate specification in the developing eye. Pair-rule protein that regulates embryonic cellularization, gastrulation and segmentation.</text>
</comment>
<accession>A0A1S3H044</accession>
<dbReference type="InterPro" id="IPR043640">
    <property type="entry name" value="AF4/FMR2_CHD"/>
</dbReference>
<dbReference type="InParanoid" id="A0A1S3H044"/>